<accession>A0A917QEG9</accession>
<dbReference type="AlphaFoldDB" id="A0A917QEG9"/>
<gene>
    <name evidence="2" type="ORF">GCM10011322_37290</name>
</gene>
<dbReference type="Proteomes" id="UP000600449">
    <property type="component" value="Unassembled WGS sequence"/>
</dbReference>
<evidence type="ECO:0000313" key="3">
    <source>
        <dbReference type="Proteomes" id="UP000600449"/>
    </source>
</evidence>
<organism evidence="2 3">
    <name type="scientific">Salinarimonas ramus</name>
    <dbReference type="NCBI Taxonomy" id="690164"/>
    <lineage>
        <taxon>Bacteria</taxon>
        <taxon>Pseudomonadati</taxon>
        <taxon>Pseudomonadota</taxon>
        <taxon>Alphaproteobacteria</taxon>
        <taxon>Hyphomicrobiales</taxon>
        <taxon>Salinarimonadaceae</taxon>
        <taxon>Salinarimonas</taxon>
    </lineage>
</organism>
<name>A0A917QEG9_9HYPH</name>
<feature type="transmembrane region" description="Helical" evidence="1">
    <location>
        <begin position="106"/>
        <end position="129"/>
    </location>
</feature>
<protein>
    <submittedName>
        <fullName evidence="2">Membrane protein</fullName>
    </submittedName>
</protein>
<feature type="transmembrane region" description="Helical" evidence="1">
    <location>
        <begin position="141"/>
        <end position="161"/>
    </location>
</feature>
<feature type="transmembrane region" description="Helical" evidence="1">
    <location>
        <begin position="79"/>
        <end position="99"/>
    </location>
</feature>
<feature type="transmembrane region" description="Helical" evidence="1">
    <location>
        <begin position="53"/>
        <end position="73"/>
    </location>
</feature>
<evidence type="ECO:0000256" key="1">
    <source>
        <dbReference type="SAM" id="Phobius"/>
    </source>
</evidence>
<feature type="transmembrane region" description="Helical" evidence="1">
    <location>
        <begin position="235"/>
        <end position="253"/>
    </location>
</feature>
<keyword evidence="3" id="KW-1185">Reference proteome</keyword>
<feature type="transmembrane region" description="Helical" evidence="1">
    <location>
        <begin position="28"/>
        <end position="46"/>
    </location>
</feature>
<reference evidence="2 3" key="1">
    <citation type="journal article" date="2014" name="Int. J. Syst. Evol. Microbiol.">
        <title>Complete genome sequence of Corynebacterium casei LMG S-19264T (=DSM 44701T), isolated from a smear-ripened cheese.</title>
        <authorList>
            <consortium name="US DOE Joint Genome Institute (JGI-PGF)"/>
            <person name="Walter F."/>
            <person name="Albersmeier A."/>
            <person name="Kalinowski J."/>
            <person name="Ruckert C."/>
        </authorList>
    </citation>
    <scope>NUCLEOTIDE SEQUENCE [LARGE SCALE GENOMIC DNA]</scope>
    <source>
        <strain evidence="2 3">CGMCC 1.9161</strain>
    </source>
</reference>
<dbReference type="EMBL" id="BMMF01000012">
    <property type="protein sequence ID" value="GGK46754.1"/>
    <property type="molecule type" value="Genomic_DNA"/>
</dbReference>
<sequence>MDETGWCAPLDLYCERAGIGFWAEPVNAISNAAFLVAALLALAAWRRAGGRDLYALVLVGIVAATGVGSFLFHTFANRWSLLADVIPITLFIYGFFFLAMRRFLRLGALAAGIATAAFLGASAFFPALWRGLFGEGADVNGSVSYFPAALALLGVGALLIVRSRRAELVLANRKNRAWAGEEDEDARARTFLDRVMAPHAAGTALLLAAATFALSLVFRSIDVAVCGWLPLGTHFLWHVLNAVVLFLCVRAAIRARAGTGIAAA</sequence>
<evidence type="ECO:0000313" key="2">
    <source>
        <dbReference type="EMBL" id="GGK46754.1"/>
    </source>
</evidence>
<dbReference type="RefSeq" id="WP_188914770.1">
    <property type="nucleotide sequence ID" value="NZ_BMMF01000012.1"/>
</dbReference>
<proteinExistence type="predicted"/>
<keyword evidence="1" id="KW-0472">Membrane</keyword>
<keyword evidence="1" id="KW-0812">Transmembrane</keyword>
<keyword evidence="1" id="KW-1133">Transmembrane helix</keyword>
<feature type="transmembrane region" description="Helical" evidence="1">
    <location>
        <begin position="195"/>
        <end position="215"/>
    </location>
</feature>
<comment type="caution">
    <text evidence="2">The sequence shown here is derived from an EMBL/GenBank/DDBJ whole genome shotgun (WGS) entry which is preliminary data.</text>
</comment>